<keyword evidence="4" id="KW-0614">Plasmid</keyword>
<dbReference type="SUPFAM" id="SSF55729">
    <property type="entry name" value="Acyl-CoA N-acyltransferases (Nat)"/>
    <property type="match status" value="1"/>
</dbReference>
<evidence type="ECO:0000256" key="1">
    <source>
        <dbReference type="ARBA" id="ARBA00022679"/>
    </source>
</evidence>
<keyword evidence="1 4" id="KW-0808">Transferase</keyword>
<geneLocation type="plasmid" evidence="4">
    <name>p-HB236076</name>
</geneLocation>
<dbReference type="CDD" id="cd04301">
    <property type="entry name" value="NAT_SF"/>
    <property type="match status" value="1"/>
</dbReference>
<evidence type="ECO:0000256" key="2">
    <source>
        <dbReference type="ARBA" id="ARBA00023315"/>
    </source>
</evidence>
<dbReference type="EMBL" id="CP162602">
    <property type="protein sequence ID" value="XDK26983.1"/>
    <property type="molecule type" value="Genomic_DNA"/>
</dbReference>
<dbReference type="InterPro" id="IPR016181">
    <property type="entry name" value="Acyl_CoA_acyltransferase"/>
</dbReference>
<accession>A0AB39HIM3</accession>
<dbReference type="InterPro" id="IPR050832">
    <property type="entry name" value="Bact_Acetyltransf"/>
</dbReference>
<dbReference type="KEGG" id="vih:AB0763_14500"/>
<evidence type="ECO:0000313" key="4">
    <source>
        <dbReference type="EMBL" id="XDK26983.1"/>
    </source>
</evidence>
<dbReference type="PROSITE" id="PS51186">
    <property type="entry name" value="GNAT"/>
    <property type="match status" value="1"/>
</dbReference>
<dbReference type="PANTHER" id="PTHR43877:SF5">
    <property type="entry name" value="BLL8307 PROTEIN"/>
    <property type="match status" value="1"/>
</dbReference>
<gene>
    <name evidence="4" type="ORF">AB0763_14500</name>
</gene>
<feature type="domain" description="N-acetyltransferase" evidence="3">
    <location>
        <begin position="3"/>
        <end position="152"/>
    </location>
</feature>
<dbReference type="PANTHER" id="PTHR43877">
    <property type="entry name" value="AMINOALKYLPHOSPHONATE N-ACETYLTRANSFERASE-RELATED-RELATED"/>
    <property type="match status" value="1"/>
</dbReference>
<proteinExistence type="predicted"/>
<evidence type="ECO:0000259" key="3">
    <source>
        <dbReference type="PROSITE" id="PS51186"/>
    </source>
</evidence>
<keyword evidence="2 4" id="KW-0012">Acyltransferase</keyword>
<sequence length="155" mass="17297">MDIKIDDLSGGQVIELLEQHLADMYANSPPENVHALDVNALKSPQITFFSSWLGDELQGCLAMKTLTPEHIELKSMRTSNKARKSGVASELLTHVLTTAKAQGYRKASLETGTQAFFKPARNLYTKFGFHYCEPFADYKADPCSCFMTKSLDELE</sequence>
<name>A0AB39HIM3_9VIBR</name>
<dbReference type="InterPro" id="IPR000182">
    <property type="entry name" value="GNAT_dom"/>
</dbReference>
<dbReference type="RefSeq" id="WP_306099897.1">
    <property type="nucleotide sequence ID" value="NZ_CP162602.1"/>
</dbReference>
<dbReference type="GO" id="GO:0016747">
    <property type="term" value="F:acyltransferase activity, transferring groups other than amino-acyl groups"/>
    <property type="evidence" value="ECO:0007669"/>
    <property type="project" value="InterPro"/>
</dbReference>
<organism evidence="4">
    <name type="scientific">Vibrio sp. HB236076</name>
    <dbReference type="NCBI Taxonomy" id="3232307"/>
    <lineage>
        <taxon>Bacteria</taxon>
        <taxon>Pseudomonadati</taxon>
        <taxon>Pseudomonadota</taxon>
        <taxon>Gammaproteobacteria</taxon>
        <taxon>Vibrionales</taxon>
        <taxon>Vibrionaceae</taxon>
        <taxon>Vibrio</taxon>
    </lineage>
</organism>
<dbReference type="AlphaFoldDB" id="A0AB39HIM3"/>
<reference evidence="4" key="1">
    <citation type="submission" date="2024-07" db="EMBL/GenBank/DDBJ databases">
        <title>Genome Analysis of a Potential Novel Vibrio Species Secreting pH- and Thermo-stable Alginate Lyase and its Application in Producing Alginate Oligosaccharides.</title>
        <authorList>
            <person name="Huang H."/>
            <person name="Bao K."/>
        </authorList>
    </citation>
    <scope>NUCLEOTIDE SEQUENCE</scope>
    <source>
        <strain evidence="4">HB236076</strain>
        <plasmid evidence="4">p-HB236076</plasmid>
    </source>
</reference>
<dbReference type="Pfam" id="PF00583">
    <property type="entry name" value="Acetyltransf_1"/>
    <property type="match status" value="1"/>
</dbReference>
<dbReference type="EC" id="2.3.-.-" evidence="4"/>
<dbReference type="Gene3D" id="3.40.630.30">
    <property type="match status" value="1"/>
</dbReference>
<protein>
    <submittedName>
        <fullName evidence="4">GNAT family N-acetyltransferase</fullName>
        <ecNumber evidence="4">2.3.-.-</ecNumber>
    </submittedName>
</protein>